<dbReference type="EMBL" id="KE720909">
    <property type="protein sequence ID" value="ERF74059.1"/>
    <property type="molecule type" value="Genomic_DNA"/>
</dbReference>
<dbReference type="AlphaFoldDB" id="U1HXA2"/>
<accession>U1HXA2</accession>
<dbReference type="HOGENOM" id="CLU_1077796_0_0_1"/>
<evidence type="ECO:0000313" key="3">
    <source>
        <dbReference type="Proteomes" id="UP000019373"/>
    </source>
</evidence>
<name>U1HXA2_ENDPU</name>
<dbReference type="RefSeq" id="XP_007800371.1">
    <property type="nucleotide sequence ID" value="XM_007802180.1"/>
</dbReference>
<dbReference type="OrthoDB" id="5386595at2759"/>
<feature type="compositionally biased region" description="Pro residues" evidence="1">
    <location>
        <begin position="57"/>
        <end position="66"/>
    </location>
</feature>
<evidence type="ECO:0000313" key="2">
    <source>
        <dbReference type="EMBL" id="ERF74059.1"/>
    </source>
</evidence>
<dbReference type="Proteomes" id="UP000019373">
    <property type="component" value="Unassembled WGS sequence"/>
</dbReference>
<keyword evidence="3" id="KW-1185">Reference proteome</keyword>
<feature type="region of interest" description="Disordered" evidence="1">
    <location>
        <begin position="39"/>
        <end position="70"/>
    </location>
</feature>
<dbReference type="GeneID" id="19238911"/>
<feature type="region of interest" description="Disordered" evidence="1">
    <location>
        <begin position="219"/>
        <end position="258"/>
    </location>
</feature>
<reference evidence="3" key="1">
    <citation type="journal article" date="2014" name="BMC Genomics">
        <title>Genome characteristics reveal the impact of lichenization on lichen-forming fungus Endocarpon pusillum Hedwig (Verrucariales, Ascomycota).</title>
        <authorList>
            <person name="Wang Y.-Y."/>
            <person name="Liu B."/>
            <person name="Zhang X.-Y."/>
            <person name="Zhou Q.-M."/>
            <person name="Zhang T."/>
            <person name="Li H."/>
            <person name="Yu Y.-F."/>
            <person name="Zhang X.-L."/>
            <person name="Hao X.-Y."/>
            <person name="Wang M."/>
            <person name="Wang L."/>
            <person name="Wei J.-C."/>
        </authorList>
    </citation>
    <scope>NUCLEOTIDE SEQUENCE [LARGE SCALE GENOMIC DNA]</scope>
    <source>
        <strain evidence="3">Z07020 / HMAS-L-300199</strain>
    </source>
</reference>
<gene>
    <name evidence="2" type="ORF">EPUS_03874</name>
</gene>
<evidence type="ECO:0000256" key="1">
    <source>
        <dbReference type="SAM" id="MobiDB-lite"/>
    </source>
</evidence>
<protein>
    <submittedName>
        <fullName evidence="2">Uncharacterized protein</fullName>
    </submittedName>
</protein>
<proteinExistence type="predicted"/>
<organism evidence="2 3">
    <name type="scientific">Endocarpon pusillum (strain Z07020 / HMAS-L-300199)</name>
    <name type="common">Lichen-forming fungus</name>
    <dbReference type="NCBI Taxonomy" id="1263415"/>
    <lineage>
        <taxon>Eukaryota</taxon>
        <taxon>Fungi</taxon>
        <taxon>Dikarya</taxon>
        <taxon>Ascomycota</taxon>
        <taxon>Pezizomycotina</taxon>
        <taxon>Eurotiomycetes</taxon>
        <taxon>Chaetothyriomycetidae</taxon>
        <taxon>Verrucariales</taxon>
        <taxon>Verrucariaceae</taxon>
        <taxon>Endocarpon</taxon>
    </lineage>
</organism>
<sequence>MDHTSGTSSAVTSCDNHLEKHWESTWLGNERWQQIKTLREDKEKAGKAPLLIRNSPRPTPKKPTPENPEMRKQALRIYESGKDAPKGKPWFPISRDYLSAPQMVAAPIVPTGFGASLAEYIFGPESGSQFNTADNCLVIHCSVEDAFLGGKSVLLPADLTGFPLKIWKVQITNLSTKNADLGRRTLGVVDGEVLAFKTGNRPAARFLYFYYGITLSRNKRDRQPGRRSSASSCLPESRSRRQRPGPSYATPCFSHWER</sequence>
<dbReference type="eggNOG" id="ENOG502RM4F">
    <property type="taxonomic scope" value="Eukaryota"/>
</dbReference>